<dbReference type="FunCoup" id="A0A401GMD8">
    <property type="interactions" value="135"/>
</dbReference>
<dbReference type="GO" id="GO:0005762">
    <property type="term" value="C:mitochondrial large ribosomal subunit"/>
    <property type="evidence" value="ECO:0007669"/>
    <property type="project" value="TreeGrafter"/>
</dbReference>
<dbReference type="SUPFAM" id="SSF143800">
    <property type="entry name" value="L28p-like"/>
    <property type="match status" value="1"/>
</dbReference>
<dbReference type="FunFam" id="2.30.170.40:FF:000003">
    <property type="entry name" value="54S ribosomal protein L24"/>
    <property type="match status" value="1"/>
</dbReference>
<dbReference type="STRING" id="139825.A0A401GMD8"/>
<evidence type="ECO:0000256" key="1">
    <source>
        <dbReference type="ARBA" id="ARBA00008760"/>
    </source>
</evidence>
<proteinExistence type="inferred from homology"/>
<dbReference type="AlphaFoldDB" id="A0A401GMD8"/>
<comment type="caution">
    <text evidence="6">The sequence shown here is derived from an EMBL/GenBank/DDBJ whole genome shotgun (WGS) entry which is preliminary data.</text>
</comment>
<organism evidence="6 7">
    <name type="scientific">Sparassis crispa</name>
    <dbReference type="NCBI Taxonomy" id="139825"/>
    <lineage>
        <taxon>Eukaryota</taxon>
        <taxon>Fungi</taxon>
        <taxon>Dikarya</taxon>
        <taxon>Basidiomycota</taxon>
        <taxon>Agaricomycotina</taxon>
        <taxon>Agaricomycetes</taxon>
        <taxon>Polyporales</taxon>
        <taxon>Sparassidaceae</taxon>
        <taxon>Sparassis</taxon>
    </lineage>
</organism>
<dbReference type="NCBIfam" id="TIGR00009">
    <property type="entry name" value="L28"/>
    <property type="match status" value="1"/>
</dbReference>
<dbReference type="PANTHER" id="PTHR13528:SF2">
    <property type="entry name" value="LARGE RIBOSOMAL SUBUNIT PROTEIN BL28M"/>
    <property type="match status" value="1"/>
</dbReference>
<evidence type="ECO:0000256" key="4">
    <source>
        <dbReference type="ARBA" id="ARBA00035265"/>
    </source>
</evidence>
<dbReference type="InParanoid" id="A0A401GMD8"/>
<dbReference type="GO" id="GO:0006412">
    <property type="term" value="P:translation"/>
    <property type="evidence" value="ECO:0007669"/>
    <property type="project" value="InterPro"/>
</dbReference>
<keyword evidence="7" id="KW-1185">Reference proteome</keyword>
<accession>A0A401GMD8</accession>
<gene>
    <name evidence="6" type="ORF">SCP_0504160</name>
</gene>
<dbReference type="InterPro" id="IPR034704">
    <property type="entry name" value="Ribosomal_bL28/bL31-like_sf"/>
</dbReference>
<dbReference type="Pfam" id="PF00830">
    <property type="entry name" value="Ribosomal_L28"/>
    <property type="match status" value="1"/>
</dbReference>
<dbReference type="InterPro" id="IPR026569">
    <property type="entry name" value="Ribosomal_bL28"/>
</dbReference>
<evidence type="ECO:0000256" key="2">
    <source>
        <dbReference type="ARBA" id="ARBA00022980"/>
    </source>
</evidence>
<sequence>MFPSLPFFTGQVISAPFKRAQLGLFQGKTKQYGNNVPFSKHKTRRTWLPNIQSKRFFSEALQEYIRVKVSTRALKTIKKYGGIDQYVLRTKADLLGWEGMRIRVVVRERQEANAVVQQQLPTSQQPAVQAAS</sequence>
<dbReference type="GeneID" id="38780285"/>
<dbReference type="HAMAP" id="MF_00373">
    <property type="entry name" value="Ribosomal_bL28"/>
    <property type="match status" value="1"/>
</dbReference>
<reference evidence="6 7" key="1">
    <citation type="journal article" date="2018" name="Sci. Rep.">
        <title>Genome sequence of the cauliflower mushroom Sparassis crispa (Hanabiratake) and its association with beneficial usage.</title>
        <authorList>
            <person name="Kiyama R."/>
            <person name="Furutani Y."/>
            <person name="Kawaguchi K."/>
            <person name="Nakanishi T."/>
        </authorList>
    </citation>
    <scope>NUCLEOTIDE SEQUENCE [LARGE SCALE GENOMIC DNA]</scope>
</reference>
<dbReference type="RefSeq" id="XP_027614281.1">
    <property type="nucleotide sequence ID" value="XM_027758480.1"/>
</dbReference>
<name>A0A401GMD8_9APHY</name>
<dbReference type="OrthoDB" id="361870at2759"/>
<dbReference type="EMBL" id="BFAD01000005">
    <property type="protein sequence ID" value="GBE83368.1"/>
    <property type="molecule type" value="Genomic_DNA"/>
</dbReference>
<evidence type="ECO:0000313" key="6">
    <source>
        <dbReference type="EMBL" id="GBE83368.1"/>
    </source>
</evidence>
<keyword evidence="3" id="KW-0687">Ribonucleoprotein</keyword>
<protein>
    <recommendedName>
        <fullName evidence="4">Large ribosomal subunit protein bL28c</fullName>
    </recommendedName>
    <alternativeName>
        <fullName evidence="5">Large ribosomal subunit protein bL28m</fullName>
    </alternativeName>
</protein>
<evidence type="ECO:0000313" key="7">
    <source>
        <dbReference type="Proteomes" id="UP000287166"/>
    </source>
</evidence>
<dbReference type="PANTHER" id="PTHR13528">
    <property type="entry name" value="39S RIBOSOMAL PROTEIN L28, MITOCHONDRIAL"/>
    <property type="match status" value="1"/>
</dbReference>
<dbReference type="InterPro" id="IPR037147">
    <property type="entry name" value="Ribosomal_bL28_sf"/>
</dbReference>
<dbReference type="GO" id="GO:0003735">
    <property type="term" value="F:structural constituent of ribosome"/>
    <property type="evidence" value="ECO:0007669"/>
    <property type="project" value="InterPro"/>
</dbReference>
<comment type="similarity">
    <text evidence="1">Belongs to the bacterial ribosomal protein bL28 family.</text>
</comment>
<dbReference type="Proteomes" id="UP000287166">
    <property type="component" value="Unassembled WGS sequence"/>
</dbReference>
<keyword evidence="2 6" id="KW-0689">Ribosomal protein</keyword>
<dbReference type="InterPro" id="IPR001383">
    <property type="entry name" value="Ribosomal_bL28_bact-type"/>
</dbReference>
<evidence type="ECO:0000256" key="5">
    <source>
        <dbReference type="ARBA" id="ARBA00035269"/>
    </source>
</evidence>
<dbReference type="Gene3D" id="2.30.170.40">
    <property type="entry name" value="Ribosomal protein L28/L24"/>
    <property type="match status" value="1"/>
</dbReference>
<evidence type="ECO:0000256" key="3">
    <source>
        <dbReference type="ARBA" id="ARBA00023274"/>
    </source>
</evidence>